<evidence type="ECO:0000313" key="3">
    <source>
        <dbReference type="RefSeq" id="XP_035826013.1"/>
    </source>
</evidence>
<keyword evidence="2" id="KW-1185">Reference proteome</keyword>
<feature type="region of interest" description="Disordered" evidence="1">
    <location>
        <begin position="55"/>
        <end position="75"/>
    </location>
</feature>
<dbReference type="Proteomes" id="UP000694888">
    <property type="component" value="Unplaced"/>
</dbReference>
<gene>
    <name evidence="3" type="primary">LOC101862731</name>
</gene>
<evidence type="ECO:0000256" key="1">
    <source>
        <dbReference type="SAM" id="MobiDB-lite"/>
    </source>
</evidence>
<reference evidence="3" key="1">
    <citation type="submission" date="2025-08" db="UniProtKB">
        <authorList>
            <consortium name="RefSeq"/>
        </authorList>
    </citation>
    <scope>IDENTIFICATION</scope>
</reference>
<dbReference type="RefSeq" id="XP_035826013.1">
    <property type="nucleotide sequence ID" value="XM_035970120.1"/>
</dbReference>
<sequence length="129" mass="15482">MDSEKTANLLRPRREEKKYPIPTPEGKVQLKIKVALKVPQPIMDSEKTTNLLRPRRQEKKYPILTPEGKTPEATQKFPLPKRVNEKNANIVRQRRQKKKYLIPILEEKVKTVRKQMWKFWSRTAMCRRY</sequence>
<dbReference type="GeneID" id="101862731"/>
<name>A0ABM1VUC1_APLCA</name>
<accession>A0ABM1VUC1</accession>
<proteinExistence type="predicted"/>
<feature type="region of interest" description="Disordered" evidence="1">
    <location>
        <begin position="1"/>
        <end position="24"/>
    </location>
</feature>
<organism evidence="2 3">
    <name type="scientific">Aplysia californica</name>
    <name type="common">California sea hare</name>
    <dbReference type="NCBI Taxonomy" id="6500"/>
    <lineage>
        <taxon>Eukaryota</taxon>
        <taxon>Metazoa</taxon>
        <taxon>Spiralia</taxon>
        <taxon>Lophotrochozoa</taxon>
        <taxon>Mollusca</taxon>
        <taxon>Gastropoda</taxon>
        <taxon>Heterobranchia</taxon>
        <taxon>Euthyneura</taxon>
        <taxon>Tectipleura</taxon>
        <taxon>Aplysiida</taxon>
        <taxon>Aplysioidea</taxon>
        <taxon>Aplysiidae</taxon>
        <taxon>Aplysia</taxon>
    </lineage>
</organism>
<protein>
    <submittedName>
        <fullName evidence="3">Uncharacterized protein LOC101862731 isoform X3</fullName>
    </submittedName>
</protein>
<evidence type="ECO:0000313" key="2">
    <source>
        <dbReference type="Proteomes" id="UP000694888"/>
    </source>
</evidence>